<evidence type="ECO:0000313" key="3">
    <source>
        <dbReference type="EMBL" id="MFC3716303.1"/>
    </source>
</evidence>
<gene>
    <name evidence="3" type="ORF">ACFONC_09070</name>
</gene>
<dbReference type="RefSeq" id="WP_386743401.1">
    <property type="nucleotide sequence ID" value="NZ_JBHRYA010000007.1"/>
</dbReference>
<dbReference type="EMBL" id="JBHRYA010000007">
    <property type="protein sequence ID" value="MFC3716303.1"/>
    <property type="molecule type" value="Genomic_DNA"/>
</dbReference>
<dbReference type="Gene3D" id="3.90.190.10">
    <property type="entry name" value="Protein tyrosine phosphatase superfamily"/>
    <property type="match status" value="1"/>
</dbReference>
<keyword evidence="1" id="KW-0732">Signal</keyword>
<proteinExistence type="predicted"/>
<keyword evidence="3" id="KW-0378">Hydrolase</keyword>
<reference evidence="4" key="1">
    <citation type="journal article" date="2019" name="Int. J. Syst. Evol. Microbiol.">
        <title>The Global Catalogue of Microorganisms (GCM) 10K type strain sequencing project: providing services to taxonomists for standard genome sequencing and annotation.</title>
        <authorList>
            <consortium name="The Broad Institute Genomics Platform"/>
            <consortium name="The Broad Institute Genome Sequencing Center for Infectious Disease"/>
            <person name="Wu L."/>
            <person name="Ma J."/>
        </authorList>
    </citation>
    <scope>NUCLEOTIDE SEQUENCE [LARGE SCALE GENOMIC DNA]</scope>
    <source>
        <strain evidence="4">KCTC 42441</strain>
    </source>
</reference>
<dbReference type="Proteomes" id="UP001595705">
    <property type="component" value="Unassembled WGS sequence"/>
</dbReference>
<dbReference type="PROSITE" id="PS51257">
    <property type="entry name" value="PROKAR_LIPOPROTEIN"/>
    <property type="match status" value="1"/>
</dbReference>
<keyword evidence="4" id="KW-1185">Reference proteome</keyword>
<feature type="domain" description="Beta-lactamase hydrolase-like protein phosphatase-like" evidence="2">
    <location>
        <begin position="45"/>
        <end position="134"/>
    </location>
</feature>
<comment type="caution">
    <text evidence="3">The sequence shown here is derived from an EMBL/GenBank/DDBJ whole genome shotgun (WGS) entry which is preliminary data.</text>
</comment>
<name>A0ABV7XMN6_9GAMM</name>
<protein>
    <submittedName>
        <fullName evidence="3">Beta-lactamase hydrolase domain-containing protein</fullName>
    </submittedName>
</protein>
<evidence type="ECO:0000256" key="1">
    <source>
        <dbReference type="SAM" id="SignalP"/>
    </source>
</evidence>
<dbReference type="SUPFAM" id="SSF52799">
    <property type="entry name" value="(Phosphotyrosine protein) phosphatases II"/>
    <property type="match status" value="1"/>
</dbReference>
<sequence length="179" mass="18613">MKSLPLIFLVVALAGSGCASATHPTALPTVADAVSPAPGIVSGGRLAADDIARVRDAGIRHVIDLTPDAETPDFDEAAAVRAAGLLYSNLPLRGAVDLTRENVMTFDALVRDAERPVLVHCASGNRVGAMAALRAAWVDGKKIDEAIATGKAWGLKGLEEEVRRRIEASASQARSKVPG</sequence>
<feature type="signal peptide" evidence="1">
    <location>
        <begin position="1"/>
        <end position="21"/>
    </location>
</feature>
<dbReference type="GO" id="GO:0016787">
    <property type="term" value="F:hydrolase activity"/>
    <property type="evidence" value="ECO:0007669"/>
    <property type="project" value="UniProtKB-KW"/>
</dbReference>
<accession>A0ABV7XMN6</accession>
<dbReference type="InterPro" id="IPR005939">
    <property type="entry name" value="BLH_phosphatase-like"/>
</dbReference>
<dbReference type="InterPro" id="IPR029021">
    <property type="entry name" value="Prot-tyrosine_phosphatase-like"/>
</dbReference>
<organism evidence="3 4">
    <name type="scientific">Luteimonas soli</name>
    <dbReference type="NCBI Taxonomy" id="1648966"/>
    <lineage>
        <taxon>Bacteria</taxon>
        <taxon>Pseudomonadati</taxon>
        <taxon>Pseudomonadota</taxon>
        <taxon>Gammaproteobacteria</taxon>
        <taxon>Lysobacterales</taxon>
        <taxon>Lysobacteraceae</taxon>
        <taxon>Luteimonas</taxon>
    </lineage>
</organism>
<evidence type="ECO:0000313" key="4">
    <source>
        <dbReference type="Proteomes" id="UP001595705"/>
    </source>
</evidence>
<dbReference type="Pfam" id="PF04273">
    <property type="entry name" value="BLH_phosphatase"/>
    <property type="match status" value="1"/>
</dbReference>
<feature type="chain" id="PRO_5045613027" evidence="1">
    <location>
        <begin position="22"/>
        <end position="179"/>
    </location>
</feature>
<evidence type="ECO:0000259" key="2">
    <source>
        <dbReference type="Pfam" id="PF04273"/>
    </source>
</evidence>